<organism evidence="2 3">
    <name type="scientific">Paenibacillus alvei TS-15</name>
    <dbReference type="NCBI Taxonomy" id="1117108"/>
    <lineage>
        <taxon>Bacteria</taxon>
        <taxon>Bacillati</taxon>
        <taxon>Bacillota</taxon>
        <taxon>Bacilli</taxon>
        <taxon>Bacillales</taxon>
        <taxon>Paenibacillaceae</taxon>
        <taxon>Paenibacillus</taxon>
    </lineage>
</organism>
<gene>
    <name evidence="2" type="ORF">PAALTS15_15271</name>
</gene>
<reference evidence="2 3" key="1">
    <citation type="submission" date="2013-05" db="EMBL/GenBank/DDBJ databases">
        <authorList>
            <person name="Strain E.A."/>
            <person name="Brown E."/>
            <person name="Allard M.W."/>
            <person name="Luo Y.L."/>
        </authorList>
    </citation>
    <scope>NUCLEOTIDE SEQUENCE [LARGE SCALE GENOMIC DNA]</scope>
    <source>
        <strain evidence="2 3">TS-15</strain>
    </source>
</reference>
<comment type="caution">
    <text evidence="2">The sequence shown here is derived from an EMBL/GenBank/DDBJ whole genome shotgun (WGS) entry which is preliminary data.</text>
</comment>
<sequence length="82" mass="9148">MRLSTPKEQVASRRLAMNLSGSITAILTQLWRVHFYAAKGVSSTAVVAVEERELSGTEDREQGDKAASCPFLRSRLDRRPDE</sequence>
<feature type="compositionally biased region" description="Basic and acidic residues" evidence="1">
    <location>
        <begin position="53"/>
        <end position="64"/>
    </location>
</feature>
<name>S9U7N3_PAEAL</name>
<evidence type="ECO:0000313" key="2">
    <source>
        <dbReference type="EMBL" id="EPY06520.1"/>
    </source>
</evidence>
<proteinExistence type="predicted"/>
<protein>
    <submittedName>
        <fullName evidence="2">Uncharacterized protein</fullName>
    </submittedName>
</protein>
<dbReference type="PATRIC" id="fig|1117108.3.peg.3172"/>
<dbReference type="Proteomes" id="UP000015344">
    <property type="component" value="Unassembled WGS sequence"/>
</dbReference>
<evidence type="ECO:0000256" key="1">
    <source>
        <dbReference type="SAM" id="MobiDB-lite"/>
    </source>
</evidence>
<dbReference type="AlphaFoldDB" id="S9U7N3"/>
<accession>S9U7N3</accession>
<feature type="region of interest" description="Disordered" evidence="1">
    <location>
        <begin position="53"/>
        <end position="82"/>
    </location>
</feature>
<evidence type="ECO:0000313" key="3">
    <source>
        <dbReference type="Proteomes" id="UP000015344"/>
    </source>
</evidence>
<dbReference type="EMBL" id="ATMT01000054">
    <property type="protein sequence ID" value="EPY06520.1"/>
    <property type="molecule type" value="Genomic_DNA"/>
</dbReference>